<comment type="caution">
    <text evidence="2">The sequence shown here is derived from an EMBL/GenBank/DDBJ whole genome shotgun (WGS) entry which is preliminary data.</text>
</comment>
<evidence type="ECO:0000313" key="3">
    <source>
        <dbReference type="Proteomes" id="UP001066276"/>
    </source>
</evidence>
<name>A0AAV7WN81_PLEWA</name>
<dbReference type="Proteomes" id="UP001066276">
    <property type="component" value="Chromosome 1_1"/>
</dbReference>
<feature type="region of interest" description="Disordered" evidence="1">
    <location>
        <begin position="1"/>
        <end position="34"/>
    </location>
</feature>
<keyword evidence="3" id="KW-1185">Reference proteome</keyword>
<accession>A0AAV7WN81</accession>
<dbReference type="AlphaFoldDB" id="A0AAV7WN81"/>
<feature type="compositionally biased region" description="Polar residues" evidence="1">
    <location>
        <begin position="1"/>
        <end position="10"/>
    </location>
</feature>
<sequence>MEFASSSPKCSINPGDETLAEKAQSGARCPAGTMRGGEAGFDIASCTLTKVDRNDWAKGISRKRRISSSLGLFTPEG</sequence>
<protein>
    <submittedName>
        <fullName evidence="2">Uncharacterized protein</fullName>
    </submittedName>
</protein>
<gene>
    <name evidence="2" type="ORF">NDU88_003146</name>
</gene>
<dbReference type="EMBL" id="JANPWB010000001">
    <property type="protein sequence ID" value="KAJ1215538.1"/>
    <property type="molecule type" value="Genomic_DNA"/>
</dbReference>
<proteinExistence type="predicted"/>
<evidence type="ECO:0000256" key="1">
    <source>
        <dbReference type="SAM" id="MobiDB-lite"/>
    </source>
</evidence>
<reference evidence="2" key="1">
    <citation type="journal article" date="2022" name="bioRxiv">
        <title>Sequencing and chromosome-scale assembly of the giantPleurodeles waltlgenome.</title>
        <authorList>
            <person name="Brown T."/>
            <person name="Elewa A."/>
            <person name="Iarovenko S."/>
            <person name="Subramanian E."/>
            <person name="Araus A.J."/>
            <person name="Petzold A."/>
            <person name="Susuki M."/>
            <person name="Suzuki K.-i.T."/>
            <person name="Hayashi T."/>
            <person name="Toyoda A."/>
            <person name="Oliveira C."/>
            <person name="Osipova E."/>
            <person name="Leigh N.D."/>
            <person name="Simon A."/>
            <person name="Yun M.H."/>
        </authorList>
    </citation>
    <scope>NUCLEOTIDE SEQUENCE</scope>
    <source>
        <strain evidence="2">20211129_DDA</strain>
        <tissue evidence="2">Liver</tissue>
    </source>
</reference>
<organism evidence="2 3">
    <name type="scientific">Pleurodeles waltl</name>
    <name type="common">Iberian ribbed newt</name>
    <dbReference type="NCBI Taxonomy" id="8319"/>
    <lineage>
        <taxon>Eukaryota</taxon>
        <taxon>Metazoa</taxon>
        <taxon>Chordata</taxon>
        <taxon>Craniata</taxon>
        <taxon>Vertebrata</taxon>
        <taxon>Euteleostomi</taxon>
        <taxon>Amphibia</taxon>
        <taxon>Batrachia</taxon>
        <taxon>Caudata</taxon>
        <taxon>Salamandroidea</taxon>
        <taxon>Salamandridae</taxon>
        <taxon>Pleurodelinae</taxon>
        <taxon>Pleurodeles</taxon>
    </lineage>
</organism>
<evidence type="ECO:0000313" key="2">
    <source>
        <dbReference type="EMBL" id="KAJ1215538.1"/>
    </source>
</evidence>